<gene>
    <name evidence="2" type="ORF">T10_2485</name>
</gene>
<dbReference type="AlphaFoldDB" id="A0A0V1LWQ1"/>
<proteinExistence type="predicted"/>
<dbReference type="Proteomes" id="UP000054843">
    <property type="component" value="Unassembled WGS sequence"/>
</dbReference>
<protein>
    <submittedName>
        <fullName evidence="2">Uncharacterized protein</fullName>
    </submittedName>
</protein>
<reference evidence="2 3" key="1">
    <citation type="submission" date="2015-01" db="EMBL/GenBank/DDBJ databases">
        <title>Evolution of Trichinella species and genotypes.</title>
        <authorList>
            <person name="Korhonen P.K."/>
            <person name="Edoardo P."/>
            <person name="Giuseppe L.R."/>
            <person name="Gasser R.B."/>
        </authorList>
    </citation>
    <scope>NUCLEOTIDE SEQUENCE [LARGE SCALE GENOMIC DNA]</scope>
    <source>
        <strain evidence="2">ISS1980</strain>
    </source>
</reference>
<name>A0A0V1LWQ1_9BILA</name>
<accession>A0A0V1LWQ1</accession>
<comment type="caution">
    <text evidence="2">The sequence shown here is derived from an EMBL/GenBank/DDBJ whole genome shotgun (WGS) entry which is preliminary data.</text>
</comment>
<keyword evidence="3" id="KW-1185">Reference proteome</keyword>
<feature type="region of interest" description="Disordered" evidence="1">
    <location>
        <begin position="17"/>
        <end position="37"/>
    </location>
</feature>
<evidence type="ECO:0000313" key="3">
    <source>
        <dbReference type="Proteomes" id="UP000054843"/>
    </source>
</evidence>
<sequence length="37" mass="4374">MVKNILSIKHSPDSWQLKEKFDSDNQEKLAETKSRQN</sequence>
<evidence type="ECO:0000313" key="2">
    <source>
        <dbReference type="EMBL" id="KRZ63910.1"/>
    </source>
</evidence>
<organism evidence="2 3">
    <name type="scientific">Trichinella papuae</name>
    <dbReference type="NCBI Taxonomy" id="268474"/>
    <lineage>
        <taxon>Eukaryota</taxon>
        <taxon>Metazoa</taxon>
        <taxon>Ecdysozoa</taxon>
        <taxon>Nematoda</taxon>
        <taxon>Enoplea</taxon>
        <taxon>Dorylaimia</taxon>
        <taxon>Trichinellida</taxon>
        <taxon>Trichinellidae</taxon>
        <taxon>Trichinella</taxon>
    </lineage>
</organism>
<dbReference type="EMBL" id="JYDO01001724">
    <property type="protein sequence ID" value="KRZ63910.1"/>
    <property type="molecule type" value="Genomic_DNA"/>
</dbReference>
<evidence type="ECO:0000256" key="1">
    <source>
        <dbReference type="SAM" id="MobiDB-lite"/>
    </source>
</evidence>